<evidence type="ECO:0000259" key="4">
    <source>
        <dbReference type="Pfam" id="PF13193"/>
    </source>
</evidence>
<dbReference type="Gene3D" id="3.40.50.12780">
    <property type="entry name" value="N-terminal domain of ligase-like"/>
    <property type="match status" value="1"/>
</dbReference>
<dbReference type="Proteomes" id="UP001501803">
    <property type="component" value="Unassembled WGS sequence"/>
</dbReference>
<dbReference type="SUPFAM" id="SSF56801">
    <property type="entry name" value="Acetyl-CoA synthetase-like"/>
    <property type="match status" value="1"/>
</dbReference>
<dbReference type="PANTHER" id="PTHR43201:SF5">
    <property type="entry name" value="MEDIUM-CHAIN ACYL-COA LIGASE ACSF2, MITOCHONDRIAL"/>
    <property type="match status" value="1"/>
</dbReference>
<keyword evidence="6" id="KW-1185">Reference proteome</keyword>
<dbReference type="PROSITE" id="PS00455">
    <property type="entry name" value="AMP_BINDING"/>
    <property type="match status" value="1"/>
</dbReference>
<dbReference type="InterPro" id="IPR025110">
    <property type="entry name" value="AMP-bd_C"/>
</dbReference>
<feature type="domain" description="AMP-dependent synthetase/ligase" evidence="3">
    <location>
        <begin position="41"/>
        <end position="430"/>
    </location>
</feature>
<dbReference type="Pfam" id="PF00501">
    <property type="entry name" value="AMP-binding"/>
    <property type="match status" value="1"/>
</dbReference>
<comment type="similarity">
    <text evidence="1">Belongs to the ATP-dependent AMP-binding enzyme family.</text>
</comment>
<dbReference type="PANTHER" id="PTHR43201">
    <property type="entry name" value="ACYL-COA SYNTHETASE"/>
    <property type="match status" value="1"/>
</dbReference>
<evidence type="ECO:0000313" key="6">
    <source>
        <dbReference type="Proteomes" id="UP001501803"/>
    </source>
</evidence>
<dbReference type="Gene3D" id="3.30.300.30">
    <property type="match status" value="1"/>
</dbReference>
<keyword evidence="2" id="KW-0436">Ligase</keyword>
<accession>A0ABP7KS71</accession>
<name>A0ABP7KS71_9MICO</name>
<evidence type="ECO:0000256" key="2">
    <source>
        <dbReference type="ARBA" id="ARBA00022598"/>
    </source>
</evidence>
<reference evidence="6" key="1">
    <citation type="journal article" date="2019" name="Int. J. Syst. Evol. Microbiol.">
        <title>The Global Catalogue of Microorganisms (GCM) 10K type strain sequencing project: providing services to taxonomists for standard genome sequencing and annotation.</title>
        <authorList>
            <consortium name="The Broad Institute Genomics Platform"/>
            <consortium name="The Broad Institute Genome Sequencing Center for Infectious Disease"/>
            <person name="Wu L."/>
            <person name="Ma J."/>
        </authorList>
    </citation>
    <scope>NUCLEOTIDE SEQUENCE [LARGE SCALE GENOMIC DNA]</scope>
    <source>
        <strain evidence="6">JCM 17021</strain>
    </source>
</reference>
<dbReference type="InterPro" id="IPR045851">
    <property type="entry name" value="AMP-bd_C_sf"/>
</dbReference>
<dbReference type="InterPro" id="IPR020845">
    <property type="entry name" value="AMP-binding_CS"/>
</dbReference>
<feature type="domain" description="AMP-binding enzyme C-terminal" evidence="4">
    <location>
        <begin position="481"/>
        <end position="548"/>
    </location>
</feature>
<dbReference type="EMBL" id="BAABCN010000010">
    <property type="protein sequence ID" value="GAA3885957.1"/>
    <property type="molecule type" value="Genomic_DNA"/>
</dbReference>
<evidence type="ECO:0000259" key="3">
    <source>
        <dbReference type="Pfam" id="PF00501"/>
    </source>
</evidence>
<comment type="caution">
    <text evidence="5">The sequence shown here is derived from an EMBL/GenBank/DDBJ whole genome shotgun (WGS) entry which is preliminary data.</text>
</comment>
<dbReference type="InterPro" id="IPR042099">
    <property type="entry name" value="ANL_N_sf"/>
</dbReference>
<evidence type="ECO:0000313" key="5">
    <source>
        <dbReference type="EMBL" id="GAA3885957.1"/>
    </source>
</evidence>
<protein>
    <submittedName>
        <fullName evidence="5">Class I adenylate-forming enzyme family protein</fullName>
    </submittedName>
</protein>
<organism evidence="5 6">
    <name type="scientific">Leifsonia kafniensis</name>
    <dbReference type="NCBI Taxonomy" id="475957"/>
    <lineage>
        <taxon>Bacteria</taxon>
        <taxon>Bacillati</taxon>
        <taxon>Actinomycetota</taxon>
        <taxon>Actinomycetes</taxon>
        <taxon>Micrococcales</taxon>
        <taxon>Microbacteriaceae</taxon>
        <taxon>Leifsonia</taxon>
    </lineage>
</organism>
<gene>
    <name evidence="5" type="ORF">GCM10022381_30110</name>
</gene>
<proteinExistence type="inferred from homology"/>
<dbReference type="InterPro" id="IPR000873">
    <property type="entry name" value="AMP-dep_synth/lig_dom"/>
</dbReference>
<sequence length="577" mass="62999">MLAHPQNSSRNDADDTQRREENLTMWSVNSEAMPLGDLLVRTASRTPDRIAIALPGEEHTYAELLNESILIARGLLSLGIERGDHVGIVAPNSYEFVAALFGTALVGAVSVPLSVRSTPRELAYVIPHAELKVIFATDLIRSHADSVQRIADAFPGLSDSDASKPLHLASAPHLQHVVMLQGEDRPGTIGRVAFAKLADQSSSDAVNIARSRVRIRDAGLVLYTSGTTSNPKGCLLSHENITRGTFARPGAAFSAEEFTEPMVMWCAPPLFHSAAIQGLLFCIHLGGTFLTDVHLDGDRALALARKYRANSLWGMFMAAMRSLMDAEGFDPAEFSHVHSMMSVGTPADLMELQSVFPQALLVNGLGMTEVTGWFALSDRADTPEQRARTQGKPVTGAEIRVIDPETGEDRPDNTPGELLIRTYTVMLGYFHDEEKTREAIDENGWLHTGDLVSRTPTGHLIFEGRIKDMLKVGGENVPTTEIEVFLCEHPDVLIAEVVGIPDARLDEVPVAFVQLSRGSMATADDLIAYCKGELASFKTPRAIFFKEETDWPMSSTKISKVALRVEAREHQVSSTRP</sequence>
<evidence type="ECO:0000256" key="1">
    <source>
        <dbReference type="ARBA" id="ARBA00006432"/>
    </source>
</evidence>
<dbReference type="Pfam" id="PF13193">
    <property type="entry name" value="AMP-binding_C"/>
    <property type="match status" value="1"/>
</dbReference>